<comment type="caution">
    <text evidence="1">The sequence shown here is derived from an EMBL/GenBank/DDBJ whole genome shotgun (WGS) entry which is preliminary data.</text>
</comment>
<organism evidence="1 2">
    <name type="scientific">Maribacter algicola</name>
    <dbReference type="NCBI Taxonomy" id="2498892"/>
    <lineage>
        <taxon>Bacteria</taxon>
        <taxon>Pseudomonadati</taxon>
        <taxon>Bacteroidota</taxon>
        <taxon>Flavobacteriia</taxon>
        <taxon>Flavobacteriales</taxon>
        <taxon>Flavobacteriaceae</taxon>
        <taxon>Maribacter</taxon>
    </lineage>
</organism>
<name>A0A3R8Q4N7_9FLAO</name>
<evidence type="ECO:0000313" key="2">
    <source>
        <dbReference type="Proteomes" id="UP000286990"/>
    </source>
</evidence>
<dbReference type="RefSeq" id="WP_125221353.1">
    <property type="nucleotide sequence ID" value="NZ_QUSX01000001.1"/>
</dbReference>
<sequence>MNLRPITFISFLFLFISCSKEDVTTIQEDLMVSLDEDIAAESEKTNQKSQIFDEAFVNWILRRQQSSGLLESTEISSFTSLYDNALAAIFFIQEDKKENTEKIFDYYESIADTELSQNGGFFQFRNSDGSEPERIWMGDNAWLLIALNQYANKYKSTKYEALALKLDSWLRSLQMENGALKGGTNADGTEIPNVTEGMITAFHAVKGYDDFHKKILQFLRNNRWDEELGLLIAWPENPEYAFALDVLSLSKLIFKDLSDDVLFQANKFLNDQTATLSGALITGYCFDQDKDVIWLEGTAQMAVAFNDIQRSDITEKIMENIEKTRIQSTISENAAGIPYAANYGTSYGASALWDHADITPALSSTLWYYFAKTNFNPFDAGKKSVIPEADRFWEHDF</sequence>
<dbReference type="AlphaFoldDB" id="A0A3R8Q4N7"/>
<dbReference type="SUPFAM" id="SSF48208">
    <property type="entry name" value="Six-hairpin glycosidases"/>
    <property type="match status" value="1"/>
</dbReference>
<dbReference type="GO" id="GO:0005975">
    <property type="term" value="P:carbohydrate metabolic process"/>
    <property type="evidence" value="ECO:0007669"/>
    <property type="project" value="InterPro"/>
</dbReference>
<gene>
    <name evidence="1" type="ORF">DZC72_02695</name>
</gene>
<evidence type="ECO:0000313" key="1">
    <source>
        <dbReference type="EMBL" id="RRQ49530.1"/>
    </source>
</evidence>
<dbReference type="OrthoDB" id="1171174at2"/>
<reference evidence="2" key="2">
    <citation type="submission" date="2018-12" db="EMBL/GenBank/DDBJ databases">
        <title>Maribacter lutimaris sp. nov., isolated from marine sediment.</title>
        <authorList>
            <person name="Kim K.K."/>
        </authorList>
    </citation>
    <scope>NUCLEOTIDE SEQUENCE [LARGE SCALE GENOMIC DNA]</scope>
    <source>
        <strain evidence="2">PoM-212</strain>
    </source>
</reference>
<proteinExistence type="predicted"/>
<dbReference type="Proteomes" id="UP000286990">
    <property type="component" value="Unassembled WGS sequence"/>
</dbReference>
<keyword evidence="2" id="KW-1185">Reference proteome</keyword>
<dbReference type="InterPro" id="IPR008928">
    <property type="entry name" value="6-hairpin_glycosidase_sf"/>
</dbReference>
<accession>A0A3R8Q4N7</accession>
<dbReference type="PROSITE" id="PS51257">
    <property type="entry name" value="PROKAR_LIPOPROTEIN"/>
    <property type="match status" value="1"/>
</dbReference>
<protein>
    <submittedName>
        <fullName evidence="1">Uncharacterized protein</fullName>
    </submittedName>
</protein>
<dbReference type="EMBL" id="QUSX01000001">
    <property type="protein sequence ID" value="RRQ49530.1"/>
    <property type="molecule type" value="Genomic_DNA"/>
</dbReference>
<reference evidence="2" key="1">
    <citation type="submission" date="2018-08" db="EMBL/GenBank/DDBJ databases">
        <authorList>
            <person name="Khan S.A."/>
            <person name="J S.E."/>
        </authorList>
    </citation>
    <scope>NUCLEOTIDE SEQUENCE [LARGE SCALE GENOMIC DNA]</scope>
    <source>
        <strain evidence="2">PoM-212</strain>
    </source>
</reference>